<dbReference type="Proteomes" id="UP001152797">
    <property type="component" value="Unassembled WGS sequence"/>
</dbReference>
<comment type="caution">
    <text evidence="2">The sequence shown here is derived from an EMBL/GenBank/DDBJ whole genome shotgun (WGS) entry which is preliminary data.</text>
</comment>
<sequence length="901" mass="99056">VLLSGHPNQWPSDILQRWADFLQPNQPVHLYVVQPDPPGGLPDIVAHVLVVQNAPAQQAAALVSVTELIEDPWHPSRFALFLSNQVTCDDLFEHAGIPQEQVATTPGIGAYHGTSHIPPGSSYPVHHGFAFEVVTDSLDFEGDEQALLQRTHQAQVVRAPKEALENMTTSDSPTRYIQGAAQAMQQLTNIIAKMVAVLAHSPTLRSLPQEVRETDAAMSPQKHQFIVPDIAALSCTAQMEQVSIDTLHRWQHLAAMRPQQASFTTVLLTTIDSANPDMRRRHATMVPSVISRTTLLALAFHPQDCQHSSNTCDAWVGDDALEEQDRIQLTEGRSCTAAIHRRPMPTTDGQDPWGRMVANPCRFRVPICLQAAIPHNSCLVPVDLDETKPQLLWFANEAWKLALEQEEPLPLLPLPDGMTIPDPAYWPLLQPPPTSTSDALSYTLYLDGAANGHDAGWSVIVVACHPEGESFIGCLLGTVQLGSAHPNWLGADTADNIAAELTAMVVAQNLAMRWEGKYSFCIRPDLSLSRTVATTATTCRSNQALAKLCGALGLWLGNRVTIQEIRGHKGHAWNELADAVAKWAMHQRCDPHLQQFTQLHELATNPHDVDWVWMQTTHPALAACFPPLTQQQIMQFTKPSLQLGVVPTERMPVAHQDAATAWRLTICTANVLAATQWSDLDVAHSLPDDFTPYLEQSCHHAAVVQPDYHGGSQAPHRDDDPLTMAITNVDYVKRKKESDPMSDDDRVAAIQMACDDMQTGWLRPDIRGVNAPSPGRMTQLYQQEHPGAVIFSVCGSDTVVKLCKNGSRFNQPLVVVGRPGINNALVKDTVARSEVATGAAFWVNDLPGGPISSARVRHTLITEDMKRLGIFERPWDAMVPGMDFGISEENVDVANKNLEFE</sequence>
<protein>
    <submittedName>
        <fullName evidence="4">Ribonuclease H</fullName>
    </submittedName>
</protein>
<dbReference type="InterPro" id="IPR002156">
    <property type="entry name" value="RNaseH_domain"/>
</dbReference>
<dbReference type="InterPro" id="IPR014729">
    <property type="entry name" value="Rossmann-like_a/b/a_fold"/>
</dbReference>
<evidence type="ECO:0000313" key="5">
    <source>
        <dbReference type="Proteomes" id="UP001152797"/>
    </source>
</evidence>
<reference evidence="3" key="2">
    <citation type="submission" date="2024-04" db="EMBL/GenBank/DDBJ databases">
        <authorList>
            <person name="Chen Y."/>
            <person name="Shah S."/>
            <person name="Dougan E. K."/>
            <person name="Thang M."/>
            <person name="Chan C."/>
        </authorList>
    </citation>
    <scope>NUCLEOTIDE SEQUENCE [LARGE SCALE GENOMIC DNA]</scope>
</reference>
<dbReference type="InterPro" id="IPR012337">
    <property type="entry name" value="RNaseH-like_sf"/>
</dbReference>
<evidence type="ECO:0000313" key="4">
    <source>
        <dbReference type="EMBL" id="CAL4791003.1"/>
    </source>
</evidence>
<evidence type="ECO:0000313" key="3">
    <source>
        <dbReference type="EMBL" id="CAL1157066.1"/>
    </source>
</evidence>
<dbReference type="Gene3D" id="3.40.50.620">
    <property type="entry name" value="HUPs"/>
    <property type="match status" value="1"/>
</dbReference>
<accession>A0A9P1D809</accession>
<feature type="domain" description="RNase H type-1" evidence="1">
    <location>
        <begin position="438"/>
        <end position="586"/>
    </location>
</feature>
<feature type="non-terminal residue" evidence="2">
    <location>
        <position position="1"/>
    </location>
</feature>
<reference evidence="2" key="1">
    <citation type="submission" date="2022-10" db="EMBL/GenBank/DDBJ databases">
        <authorList>
            <person name="Chen Y."/>
            <person name="Dougan E. K."/>
            <person name="Chan C."/>
            <person name="Rhodes N."/>
            <person name="Thang M."/>
        </authorList>
    </citation>
    <scope>NUCLEOTIDE SEQUENCE</scope>
</reference>
<dbReference type="SUPFAM" id="SSF53098">
    <property type="entry name" value="Ribonuclease H-like"/>
    <property type="match status" value="1"/>
</dbReference>
<gene>
    <name evidence="2" type="ORF">C1SCF055_LOCUS29538</name>
</gene>
<dbReference type="Gene3D" id="3.30.420.10">
    <property type="entry name" value="Ribonuclease H-like superfamily/Ribonuclease H"/>
    <property type="match status" value="1"/>
</dbReference>
<dbReference type="EMBL" id="CAMXCT030003313">
    <property type="protein sequence ID" value="CAL4791003.1"/>
    <property type="molecule type" value="Genomic_DNA"/>
</dbReference>
<dbReference type="AlphaFoldDB" id="A0A9P1D809"/>
<dbReference type="GO" id="GO:0003676">
    <property type="term" value="F:nucleic acid binding"/>
    <property type="evidence" value="ECO:0007669"/>
    <property type="project" value="InterPro"/>
</dbReference>
<dbReference type="EMBL" id="CAMXCT020003313">
    <property type="protein sequence ID" value="CAL1157066.1"/>
    <property type="molecule type" value="Genomic_DNA"/>
</dbReference>
<proteinExistence type="predicted"/>
<evidence type="ECO:0000259" key="1">
    <source>
        <dbReference type="PROSITE" id="PS50879"/>
    </source>
</evidence>
<dbReference type="OrthoDB" id="422187at2759"/>
<keyword evidence="5" id="KW-1185">Reference proteome</keyword>
<organism evidence="2">
    <name type="scientific">Cladocopium goreaui</name>
    <dbReference type="NCBI Taxonomy" id="2562237"/>
    <lineage>
        <taxon>Eukaryota</taxon>
        <taxon>Sar</taxon>
        <taxon>Alveolata</taxon>
        <taxon>Dinophyceae</taxon>
        <taxon>Suessiales</taxon>
        <taxon>Symbiodiniaceae</taxon>
        <taxon>Cladocopium</taxon>
    </lineage>
</organism>
<name>A0A9P1D809_9DINO</name>
<dbReference type="EMBL" id="CAMXCT010003313">
    <property type="protein sequence ID" value="CAI4003691.1"/>
    <property type="molecule type" value="Genomic_DNA"/>
</dbReference>
<dbReference type="InterPro" id="IPR036397">
    <property type="entry name" value="RNaseH_sf"/>
</dbReference>
<dbReference type="PROSITE" id="PS50879">
    <property type="entry name" value="RNASE_H_1"/>
    <property type="match status" value="1"/>
</dbReference>
<evidence type="ECO:0000313" key="2">
    <source>
        <dbReference type="EMBL" id="CAI4003691.1"/>
    </source>
</evidence>
<dbReference type="GO" id="GO:0004523">
    <property type="term" value="F:RNA-DNA hybrid ribonuclease activity"/>
    <property type="evidence" value="ECO:0007669"/>
    <property type="project" value="InterPro"/>
</dbReference>